<evidence type="ECO:0000313" key="2">
    <source>
        <dbReference type="EMBL" id="QSW84106.1"/>
    </source>
</evidence>
<sequence>MRKFLTVYCKGFAMGSADVVPGVSGATIALIVGIYDRLIRAITAIDPRSFRPAVRVHEPTGREALRTELERIDATFLVALGLGIGTAIVAFSELMHTAVTEYPVPTYGFFSGLIGASAIVLYGEIEQWTRRRVGVSAAGIVVAAAVTGLTQTTVSHGPAMIVLAGGVAICAMLLPGVSGAFFLLILGQYEYMTGVPSAFIDALVGLFDGNGLAPVVEAGTVIALFGLGVLVGLFTMAHAVRRALEAYRAATLAFLVSLMVGALRLPVTEVMTNLGTGPLERPLVAVATAVVGVGAVLLVDHTTAGLEYETGDT</sequence>
<dbReference type="EMBL" id="CP071463">
    <property type="protein sequence ID" value="QSW84106.1"/>
    <property type="molecule type" value="Genomic_DNA"/>
</dbReference>
<gene>
    <name evidence="2" type="ORF">J0X27_11630</name>
</gene>
<dbReference type="RefSeq" id="WP_207269349.1">
    <property type="nucleotide sequence ID" value="NZ_CP071463.1"/>
</dbReference>
<name>A0A8A2U630_9EURY</name>
<dbReference type="GeneID" id="63184404"/>
<organism evidence="2 3">
    <name type="scientific">Natrinema longum</name>
    <dbReference type="NCBI Taxonomy" id="370324"/>
    <lineage>
        <taxon>Archaea</taxon>
        <taxon>Methanobacteriati</taxon>
        <taxon>Methanobacteriota</taxon>
        <taxon>Stenosarchaea group</taxon>
        <taxon>Halobacteria</taxon>
        <taxon>Halobacteriales</taxon>
        <taxon>Natrialbaceae</taxon>
        <taxon>Natrinema</taxon>
    </lineage>
</organism>
<feature type="transmembrane region" description="Helical" evidence="1">
    <location>
        <begin position="72"/>
        <end position="92"/>
    </location>
</feature>
<dbReference type="AlphaFoldDB" id="A0A8A2U630"/>
<accession>A0A8A2U630</accession>
<dbReference type="PANTHER" id="PTHR37308">
    <property type="entry name" value="INTEGRAL MEMBRANE PROTEIN"/>
    <property type="match status" value="1"/>
</dbReference>
<proteinExistence type="predicted"/>
<protein>
    <submittedName>
        <fullName evidence="2">DUF368 domain-containing protein</fullName>
    </submittedName>
</protein>
<keyword evidence="3" id="KW-1185">Reference proteome</keyword>
<feature type="transmembrane region" description="Helical" evidence="1">
    <location>
        <begin position="279"/>
        <end position="299"/>
    </location>
</feature>
<evidence type="ECO:0000256" key="1">
    <source>
        <dbReference type="SAM" id="Phobius"/>
    </source>
</evidence>
<reference evidence="2 3" key="1">
    <citation type="journal article" date="2006" name="Int. J. Syst. Evol. Microbiol.">
        <title>Haloterrigena longa sp. nov. and Haloterrigena limicola sp. nov., extremely halophilic archaea isolated from a salt lake.</title>
        <authorList>
            <person name="Cui H.L."/>
            <person name="Tohty D."/>
            <person name="Zhou P.J."/>
            <person name="Liu S.J."/>
        </authorList>
    </citation>
    <scope>NUCLEOTIDE SEQUENCE [LARGE SCALE GENOMIC DNA]</scope>
    <source>
        <strain evidence="2 3">ABH32</strain>
    </source>
</reference>
<feature type="transmembrane region" description="Helical" evidence="1">
    <location>
        <begin position="160"/>
        <end position="186"/>
    </location>
</feature>
<feature type="transmembrane region" description="Helical" evidence="1">
    <location>
        <begin position="135"/>
        <end position="154"/>
    </location>
</feature>
<dbReference type="Proteomes" id="UP000663191">
    <property type="component" value="Chromosome"/>
</dbReference>
<evidence type="ECO:0000313" key="3">
    <source>
        <dbReference type="Proteomes" id="UP000663191"/>
    </source>
</evidence>
<dbReference type="Pfam" id="PF04018">
    <property type="entry name" value="VCA0040-like"/>
    <property type="match status" value="1"/>
</dbReference>
<keyword evidence="1" id="KW-0472">Membrane</keyword>
<dbReference type="KEGG" id="hlo:J0X27_11630"/>
<feature type="transmembrane region" description="Helical" evidence="1">
    <location>
        <begin position="222"/>
        <end position="240"/>
    </location>
</feature>
<feature type="transmembrane region" description="Helical" evidence="1">
    <location>
        <begin position="12"/>
        <end position="35"/>
    </location>
</feature>
<feature type="transmembrane region" description="Helical" evidence="1">
    <location>
        <begin position="104"/>
        <end position="123"/>
    </location>
</feature>
<feature type="transmembrane region" description="Helical" evidence="1">
    <location>
        <begin position="247"/>
        <end position="267"/>
    </location>
</feature>
<keyword evidence="1" id="KW-0812">Transmembrane</keyword>
<keyword evidence="1" id="KW-1133">Transmembrane helix</keyword>
<dbReference type="PANTHER" id="PTHR37308:SF1">
    <property type="entry name" value="POLYPRENYL-PHOSPHATE TRANSPORTER"/>
    <property type="match status" value="1"/>
</dbReference>
<dbReference type="InterPro" id="IPR007163">
    <property type="entry name" value="VCA0040-like"/>
</dbReference>
<dbReference type="OrthoDB" id="313161at2157"/>